<name>A0A097IF14_9CORY</name>
<dbReference type="RefSeq" id="WP_018022643.1">
    <property type="nucleotide sequence ID" value="NZ_AQUX01000010.1"/>
</dbReference>
<dbReference type="PANTHER" id="PTHR33990:SF1">
    <property type="entry name" value="PROTEIN YJDN"/>
    <property type="match status" value="1"/>
</dbReference>
<feature type="domain" description="Glyoxalase/fosfomycin resistance/dioxygenase" evidence="1">
    <location>
        <begin position="14"/>
        <end position="135"/>
    </location>
</feature>
<dbReference type="KEGG" id="cdo:CDOO_05195"/>
<dbReference type="Gene3D" id="3.10.180.10">
    <property type="entry name" value="2,3-Dihydroxybiphenyl 1,2-Dioxygenase, domain 1"/>
    <property type="match status" value="1"/>
</dbReference>
<dbReference type="Pfam" id="PF00903">
    <property type="entry name" value="Glyoxalase"/>
    <property type="match status" value="1"/>
</dbReference>
<proteinExistence type="predicted"/>
<dbReference type="STRING" id="558173.CDOO_05195"/>
<evidence type="ECO:0000313" key="2">
    <source>
        <dbReference type="EMBL" id="AIT60713.1"/>
    </source>
</evidence>
<sequence>MTTRVSAYISLPGQTAEAFTHWHEVFGGELNILKYADQPMEGMPFEPDPNAVAHATLNFPGGSIAGGDSMDPENTYPVEGTAYSLLVTVDSPEEGRELIAKIVDAGGEVGMPFEQAPWGDFYGSVFDKFRVMWSFSTS</sequence>
<dbReference type="InterPro" id="IPR028973">
    <property type="entry name" value="PhnB-like"/>
</dbReference>
<dbReference type="CDD" id="cd06588">
    <property type="entry name" value="PhnB_like"/>
    <property type="match status" value="1"/>
</dbReference>
<dbReference type="Proteomes" id="UP000029914">
    <property type="component" value="Chromosome"/>
</dbReference>
<accession>A0A097IF14</accession>
<dbReference type="EMBL" id="CP006764">
    <property type="protein sequence ID" value="AIT60713.1"/>
    <property type="molecule type" value="Genomic_DNA"/>
</dbReference>
<dbReference type="InterPro" id="IPR004360">
    <property type="entry name" value="Glyas_Fos-R_dOase_dom"/>
</dbReference>
<keyword evidence="3" id="KW-1185">Reference proteome</keyword>
<evidence type="ECO:0000313" key="3">
    <source>
        <dbReference type="Proteomes" id="UP000029914"/>
    </source>
</evidence>
<organism evidence="2 3">
    <name type="scientific">Corynebacterium doosanense CAU 212 = DSM 45436</name>
    <dbReference type="NCBI Taxonomy" id="558173"/>
    <lineage>
        <taxon>Bacteria</taxon>
        <taxon>Bacillati</taxon>
        <taxon>Actinomycetota</taxon>
        <taxon>Actinomycetes</taxon>
        <taxon>Mycobacteriales</taxon>
        <taxon>Corynebacteriaceae</taxon>
        <taxon>Corynebacterium</taxon>
    </lineage>
</organism>
<protein>
    <submittedName>
        <fullName evidence="2">Glyoxalase</fullName>
    </submittedName>
</protein>
<dbReference type="eggNOG" id="COG2764">
    <property type="taxonomic scope" value="Bacteria"/>
</dbReference>
<dbReference type="HOGENOM" id="CLU_046006_17_2_11"/>
<dbReference type="SUPFAM" id="SSF54593">
    <property type="entry name" value="Glyoxalase/Bleomycin resistance protein/Dihydroxybiphenyl dioxygenase"/>
    <property type="match status" value="1"/>
</dbReference>
<reference evidence="2 3" key="1">
    <citation type="submission" date="2013-09" db="EMBL/GenBank/DDBJ databases">
        <title>Complete genome sequence of Corynebacterium doosanense CAU 212(T) (=DSM 45436(T)), isolated from activated sludge.</title>
        <authorList>
            <person name="Schaffert L."/>
            <person name="Albersmeier A."/>
            <person name="Kalinowski J."/>
            <person name="Ruckert C."/>
        </authorList>
    </citation>
    <scope>NUCLEOTIDE SEQUENCE [LARGE SCALE GENOMIC DNA]</scope>
    <source>
        <strain evidence="2 3">CAU 212</strain>
    </source>
</reference>
<gene>
    <name evidence="2" type="ORF">CDOO_05195</name>
</gene>
<evidence type="ECO:0000259" key="1">
    <source>
        <dbReference type="Pfam" id="PF00903"/>
    </source>
</evidence>
<dbReference type="AlphaFoldDB" id="A0A097IF14"/>
<dbReference type="InterPro" id="IPR029068">
    <property type="entry name" value="Glyas_Bleomycin-R_OHBP_Dase"/>
</dbReference>
<dbReference type="PANTHER" id="PTHR33990">
    <property type="entry name" value="PROTEIN YJDN-RELATED"/>
    <property type="match status" value="1"/>
</dbReference>
<dbReference type="OrthoDB" id="9795306at2"/>